<evidence type="ECO:0000313" key="3">
    <source>
        <dbReference type="EMBL" id="GEL29538.1"/>
    </source>
</evidence>
<keyword evidence="4" id="KW-1185">Reference proteome</keyword>
<protein>
    <submittedName>
        <fullName evidence="3">Uncharacterized protein</fullName>
    </submittedName>
</protein>
<dbReference type="AlphaFoldDB" id="A0A511E272"/>
<evidence type="ECO:0000256" key="1">
    <source>
        <dbReference type="SAM" id="MobiDB-lite"/>
    </source>
</evidence>
<name>A0A511E272_LENKE</name>
<feature type="region of interest" description="Disordered" evidence="1">
    <location>
        <begin position="43"/>
        <end position="94"/>
    </location>
</feature>
<organism evidence="3 4">
    <name type="scientific">Lentilactobacillus kefiri</name>
    <name type="common">Lactobacillus kefiri</name>
    <dbReference type="NCBI Taxonomy" id="33962"/>
    <lineage>
        <taxon>Bacteria</taxon>
        <taxon>Bacillati</taxon>
        <taxon>Bacillota</taxon>
        <taxon>Bacilli</taxon>
        <taxon>Lactobacillales</taxon>
        <taxon>Lactobacillaceae</taxon>
        <taxon>Lentilactobacillus</taxon>
    </lineage>
</organism>
<dbReference type="RefSeq" id="WP_057962712.1">
    <property type="nucleotide sequence ID" value="NZ_BJVK01000116.1"/>
</dbReference>
<reference evidence="3" key="1">
    <citation type="submission" date="2019-07" db="EMBL/GenBank/DDBJ databases">
        <title>Whole genome shotgun sequence of Lactobacillus kefiri NBRC 15888.</title>
        <authorList>
            <person name="Hosoyama A."/>
            <person name="Uohara A."/>
            <person name="Ohji S."/>
            <person name="Ichikawa N."/>
        </authorList>
    </citation>
    <scope>NUCLEOTIDE SEQUENCE [LARGE SCALE GENOMIC DNA]</scope>
    <source>
        <strain evidence="3">NBRC 15888</strain>
    </source>
</reference>
<gene>
    <name evidence="3" type="ORF">LKE01_23580</name>
</gene>
<dbReference type="Proteomes" id="UP000321893">
    <property type="component" value="Unassembled WGS sequence"/>
</dbReference>
<comment type="caution">
    <text evidence="3">The sequence shown here is derived from an EMBL/GenBank/DDBJ whole genome shotgun (WGS) entry which is preliminary data.</text>
</comment>
<accession>A0A511E272</accession>
<feature type="chain" id="PRO_5022152803" evidence="2">
    <location>
        <begin position="34"/>
        <end position="94"/>
    </location>
</feature>
<proteinExistence type="predicted"/>
<feature type="signal peptide" evidence="2">
    <location>
        <begin position="1"/>
        <end position="33"/>
    </location>
</feature>
<feature type="compositionally biased region" description="Basic residues" evidence="1">
    <location>
        <begin position="63"/>
        <end position="83"/>
    </location>
</feature>
<keyword evidence="2" id="KW-0732">Signal</keyword>
<sequence>MKSIKKLITLSMTGLLLAGAASVTAIAPVVAMADDGDGTSMFNGKTKELKGAKRSNGTTAKKSTTKKTVKKSKKSKKSKKHAKNTVAKLATAKK</sequence>
<evidence type="ECO:0000256" key="2">
    <source>
        <dbReference type="SAM" id="SignalP"/>
    </source>
</evidence>
<dbReference type="EMBL" id="BJVK01000116">
    <property type="protein sequence ID" value="GEL29538.1"/>
    <property type="molecule type" value="Genomic_DNA"/>
</dbReference>
<evidence type="ECO:0000313" key="4">
    <source>
        <dbReference type="Proteomes" id="UP000321893"/>
    </source>
</evidence>